<evidence type="ECO:0000313" key="3">
    <source>
        <dbReference type="Proteomes" id="UP001147746"/>
    </source>
</evidence>
<accession>A0A9W9GQW0</accession>
<name>A0A9W9GQW0_9EURO</name>
<organism evidence="2 3">
    <name type="scientific">Penicillium atrosanguineum</name>
    <dbReference type="NCBI Taxonomy" id="1132637"/>
    <lineage>
        <taxon>Eukaryota</taxon>
        <taxon>Fungi</taxon>
        <taxon>Dikarya</taxon>
        <taxon>Ascomycota</taxon>
        <taxon>Pezizomycotina</taxon>
        <taxon>Eurotiomycetes</taxon>
        <taxon>Eurotiomycetidae</taxon>
        <taxon>Eurotiales</taxon>
        <taxon>Aspergillaceae</taxon>
        <taxon>Penicillium</taxon>
    </lineage>
</organism>
<evidence type="ECO:0000313" key="2">
    <source>
        <dbReference type="EMBL" id="KAJ5331075.1"/>
    </source>
</evidence>
<dbReference type="SUPFAM" id="SSF81301">
    <property type="entry name" value="Nucleotidyltransferase"/>
    <property type="match status" value="1"/>
</dbReference>
<comment type="caution">
    <text evidence="2">The sequence shown here is derived from an EMBL/GenBank/DDBJ whole genome shotgun (WGS) entry which is preliminary data.</text>
</comment>
<dbReference type="EMBL" id="JAPZBO010000001">
    <property type="protein sequence ID" value="KAJ5331075.1"/>
    <property type="molecule type" value="Genomic_DNA"/>
</dbReference>
<protein>
    <submittedName>
        <fullName evidence="2">RelA/SpoT</fullName>
    </submittedName>
</protein>
<reference evidence="2" key="1">
    <citation type="submission" date="2022-12" db="EMBL/GenBank/DDBJ databases">
        <authorList>
            <person name="Petersen C."/>
        </authorList>
    </citation>
    <scope>NUCLEOTIDE SEQUENCE</scope>
    <source>
        <strain evidence="2">IBT 21472</strain>
    </source>
</reference>
<proteinExistence type="predicted"/>
<dbReference type="PANTHER" id="PTHR41773:SF1">
    <property type="entry name" value="RELA_SPOT DOMAIN-CONTAINING PROTEIN"/>
    <property type="match status" value="1"/>
</dbReference>
<dbReference type="Gene3D" id="3.30.460.10">
    <property type="entry name" value="Beta Polymerase, domain 2"/>
    <property type="match status" value="1"/>
</dbReference>
<sequence length="476" mass="55519">MDDRSKADSVISSFFNQYVEKISFYKSLLVAVENECHFTLAEQEISHFTESRVKDHQSLWKKLNQRKGNAQYSSVEDIEDDIVDVCGVRIIFHYPTDQHEIKVLLESIFDIQDVKCHSGGQEHTQNQPIGEWGYQLPLPDYIGTHYRGFVKPKIFQEHFEDLSAADRRFAAGTMIEIQVRSILDDIWARYAHSIYKSEVPTHESQGAMLRKLRVGLEGVREVTIEMQKFAVREEEESNRKFETNDEVGTCFRKLIKAECGVEYIDHRGVSSEALRYLLESIDKSTPGSLHKLIKSYNFCDGPDSKYEEIRRLYGPVEFNIVLYLIDRVLLCHNSQDEAILEKEAVPAKRKMQILMSTILWMDKLLRSSFVWKLKLASTPSQKNPMKGLEWLSRARQHGMLTKGNELDNKDKAILDELWNLFENHDQRPIKLAFAMSSRGMIRDVVRERQEVNRIIEELIVTPNFRSQKKVTWMEYK</sequence>
<dbReference type="Proteomes" id="UP001147746">
    <property type="component" value="Unassembled WGS sequence"/>
</dbReference>
<dbReference type="Pfam" id="PF04607">
    <property type="entry name" value="RelA_SpoT"/>
    <property type="match status" value="1"/>
</dbReference>
<dbReference type="InterPro" id="IPR007685">
    <property type="entry name" value="RelA_SpoT"/>
</dbReference>
<dbReference type="PANTHER" id="PTHR41773">
    <property type="entry name" value="GTP PYROPHOSPHATASE-RELATED"/>
    <property type="match status" value="1"/>
</dbReference>
<dbReference type="InterPro" id="IPR043519">
    <property type="entry name" value="NT_sf"/>
</dbReference>
<evidence type="ECO:0000259" key="1">
    <source>
        <dbReference type="SMART" id="SM00954"/>
    </source>
</evidence>
<dbReference type="CDD" id="cd05399">
    <property type="entry name" value="NT_Rel-Spo_like"/>
    <property type="match status" value="1"/>
</dbReference>
<gene>
    <name evidence="2" type="ORF">N7476_000858</name>
</gene>
<reference evidence="2" key="2">
    <citation type="journal article" date="2023" name="IMA Fungus">
        <title>Comparative genomic study of the Penicillium genus elucidates a diverse pangenome and 15 lateral gene transfer events.</title>
        <authorList>
            <person name="Petersen C."/>
            <person name="Sorensen T."/>
            <person name="Nielsen M.R."/>
            <person name="Sondergaard T.E."/>
            <person name="Sorensen J.L."/>
            <person name="Fitzpatrick D.A."/>
            <person name="Frisvad J.C."/>
            <person name="Nielsen K.L."/>
        </authorList>
    </citation>
    <scope>NUCLEOTIDE SEQUENCE</scope>
    <source>
        <strain evidence="2">IBT 21472</strain>
    </source>
</reference>
<keyword evidence="3" id="KW-1185">Reference proteome</keyword>
<dbReference type="AlphaFoldDB" id="A0A9W9GQW0"/>
<dbReference type="OrthoDB" id="4719016at2759"/>
<dbReference type="SMART" id="SM00954">
    <property type="entry name" value="RelA_SpoT"/>
    <property type="match status" value="1"/>
</dbReference>
<feature type="domain" description="RelA/SpoT" evidence="1">
    <location>
        <begin position="51"/>
        <end position="199"/>
    </location>
</feature>
<dbReference type="GO" id="GO:0015969">
    <property type="term" value="P:guanosine tetraphosphate metabolic process"/>
    <property type="evidence" value="ECO:0007669"/>
    <property type="project" value="InterPro"/>
</dbReference>